<organism evidence="8 9">
    <name type="scientific">Lacihabitans soyangensis</name>
    <dbReference type="NCBI Taxonomy" id="869394"/>
    <lineage>
        <taxon>Bacteria</taxon>
        <taxon>Pseudomonadati</taxon>
        <taxon>Bacteroidota</taxon>
        <taxon>Cytophagia</taxon>
        <taxon>Cytophagales</taxon>
        <taxon>Leadbetterellaceae</taxon>
        <taxon>Lacihabitans</taxon>
    </lineage>
</organism>
<feature type="transmembrane region" description="Helical" evidence="6">
    <location>
        <begin position="750"/>
        <end position="778"/>
    </location>
</feature>
<dbReference type="PROSITE" id="PS50156">
    <property type="entry name" value="SSD"/>
    <property type="match status" value="1"/>
</dbReference>
<feature type="transmembrane region" description="Helical" evidence="6">
    <location>
        <begin position="411"/>
        <end position="429"/>
    </location>
</feature>
<evidence type="ECO:0000256" key="4">
    <source>
        <dbReference type="ARBA" id="ARBA00022989"/>
    </source>
</evidence>
<evidence type="ECO:0000256" key="5">
    <source>
        <dbReference type="ARBA" id="ARBA00023136"/>
    </source>
</evidence>
<dbReference type="GO" id="GO:0005886">
    <property type="term" value="C:plasma membrane"/>
    <property type="evidence" value="ECO:0007669"/>
    <property type="project" value="UniProtKB-SubCell"/>
</dbReference>
<feature type="transmembrane region" description="Helical" evidence="6">
    <location>
        <begin position="720"/>
        <end position="744"/>
    </location>
</feature>
<feature type="transmembrane region" description="Helical" evidence="6">
    <location>
        <begin position="652"/>
        <end position="674"/>
    </location>
</feature>
<protein>
    <submittedName>
        <fullName evidence="8">Patched family protein</fullName>
    </submittedName>
</protein>
<proteinExistence type="predicted"/>
<feature type="transmembrane region" description="Helical" evidence="6">
    <location>
        <begin position="324"/>
        <end position="344"/>
    </location>
</feature>
<feature type="transmembrane region" description="Helical" evidence="6">
    <location>
        <begin position="680"/>
        <end position="699"/>
    </location>
</feature>
<evidence type="ECO:0000256" key="3">
    <source>
        <dbReference type="ARBA" id="ARBA00022692"/>
    </source>
</evidence>
<dbReference type="SUPFAM" id="SSF82866">
    <property type="entry name" value="Multidrug efflux transporter AcrB transmembrane domain"/>
    <property type="match status" value="2"/>
</dbReference>
<dbReference type="RefSeq" id="WP_255039516.1">
    <property type="nucleotide sequence ID" value="NZ_RJUF01000193.1"/>
</dbReference>
<dbReference type="PANTHER" id="PTHR33406">
    <property type="entry name" value="MEMBRANE PROTEIN MJ1562-RELATED"/>
    <property type="match status" value="1"/>
</dbReference>
<dbReference type="PANTHER" id="PTHR33406:SF12">
    <property type="entry name" value="BLR2997 PROTEIN"/>
    <property type="match status" value="1"/>
</dbReference>
<gene>
    <name evidence="8" type="ORF">EGI31_23010</name>
</gene>
<dbReference type="EMBL" id="RJUF01000193">
    <property type="protein sequence ID" value="MCP9765815.1"/>
    <property type="molecule type" value="Genomic_DNA"/>
</dbReference>
<dbReference type="AlphaFoldDB" id="A0AAE3H7U8"/>
<comment type="caution">
    <text evidence="8">The sequence shown here is derived from an EMBL/GenBank/DDBJ whole genome shotgun (WGS) entry which is preliminary data.</text>
</comment>
<dbReference type="Gene3D" id="1.20.1640.10">
    <property type="entry name" value="Multidrug efflux transporter AcrB transmembrane domain"/>
    <property type="match status" value="2"/>
</dbReference>
<keyword evidence="4 6" id="KW-1133">Transmembrane helix</keyword>
<keyword evidence="3 6" id="KW-0812">Transmembrane</keyword>
<dbReference type="InterPro" id="IPR004869">
    <property type="entry name" value="MMPL_dom"/>
</dbReference>
<feature type="transmembrane region" description="Helical" evidence="6">
    <location>
        <begin position="279"/>
        <end position="303"/>
    </location>
</feature>
<sequence length="791" mass="89017">MSFLNKLFAGFWKKVAALILNHRLKFLGFIGLVTVFMGYQISRLELSYELPKILPQNDESFKIYEDFKKQFGEDGNVMVIAIESDKIYDLTVFGDWYDLTQKIKRIEGIKNVLSVASLAEIQKNEAAKKFEFKPLLTSKPKTQGEVDSLKSKISSLPFYEGLVYQGNAHIMAVTFDQTKLNSKDRISLSKLVESEAESFGAKNNIKMHFSGMPFIRTNFMSKVREELSLFMGLAFLVTTIILYLFFKSLRVVFYSIAVIIIAVIWAVGLIALFDYKISILTGMIPPLIIVIGIPNSIFLINKYQEEYLRIGNKREALFISIEKIGKTTFIANVTTFIGFFVFYFTGSPLLLEFGLVAAIAVISTWAISLILIPTIFSYVADPKPKHVRHLENKNISNILKKIDFFVHNRRTVTYWIVAIIVGASVYGATKIKAIGFVVDDLPEKDPIYADLKFVEKNFKGIVPFEVMIDTKEDNGVFNPVILNQIKVLQREFSKYPEFTKPLSIVEGLRFVYQGYRGGESKYFVLPPAMELQKMAEYVKGTGKGENMLSAFLDEKKQKTRVSFQSADVGTVRMREMFTALQAKADTIFNFDKETNQWKPKDQQVDVKLTGNGVVFTKGNDYLLGNLGESTLLAIILVSMVMASQFLNFRTVLISTIPSIIPLVITAGIMGYFGIPLKPSTTLIFSIAFGIASDGTIYFLTKYKEEILKGKSISQAISETIKYTGISMFYTAIILFFGFGIFVASGFKGTVFLGLLVSITLLIGMISNLILLPCFLMTLDKKQSLKQIKNLG</sequence>
<feature type="transmembrane region" description="Helical" evidence="6">
    <location>
        <begin position="227"/>
        <end position="246"/>
    </location>
</feature>
<dbReference type="Pfam" id="PF03176">
    <property type="entry name" value="MMPL"/>
    <property type="match status" value="2"/>
</dbReference>
<evidence type="ECO:0000313" key="9">
    <source>
        <dbReference type="Proteomes" id="UP001204144"/>
    </source>
</evidence>
<reference evidence="8 9" key="1">
    <citation type="submission" date="2018-11" db="EMBL/GenBank/DDBJ databases">
        <title>Novel bacteria species description.</title>
        <authorList>
            <person name="Han J.-H."/>
        </authorList>
    </citation>
    <scope>NUCLEOTIDE SEQUENCE [LARGE SCALE GENOMIC DNA]</scope>
    <source>
        <strain evidence="8 9">KCTC23259</strain>
    </source>
</reference>
<feature type="transmembrane region" description="Helical" evidence="6">
    <location>
        <begin position="356"/>
        <end position="380"/>
    </location>
</feature>
<feature type="transmembrane region" description="Helical" evidence="6">
    <location>
        <begin position="251"/>
        <end position="273"/>
    </location>
</feature>
<dbReference type="InterPro" id="IPR000731">
    <property type="entry name" value="SSD"/>
</dbReference>
<evidence type="ECO:0000256" key="6">
    <source>
        <dbReference type="SAM" id="Phobius"/>
    </source>
</evidence>
<evidence type="ECO:0000259" key="7">
    <source>
        <dbReference type="PROSITE" id="PS50156"/>
    </source>
</evidence>
<dbReference type="Proteomes" id="UP001204144">
    <property type="component" value="Unassembled WGS sequence"/>
</dbReference>
<evidence type="ECO:0000256" key="2">
    <source>
        <dbReference type="ARBA" id="ARBA00022475"/>
    </source>
</evidence>
<feature type="domain" description="SSD" evidence="7">
    <location>
        <begin position="255"/>
        <end position="378"/>
    </location>
</feature>
<evidence type="ECO:0000256" key="1">
    <source>
        <dbReference type="ARBA" id="ARBA00004651"/>
    </source>
</evidence>
<keyword evidence="5 6" id="KW-0472">Membrane</keyword>
<accession>A0AAE3H7U8</accession>
<keyword evidence="2" id="KW-1003">Cell membrane</keyword>
<evidence type="ECO:0000313" key="8">
    <source>
        <dbReference type="EMBL" id="MCP9765815.1"/>
    </source>
</evidence>
<comment type="subcellular location">
    <subcellularLocation>
        <location evidence="1">Cell membrane</location>
        <topology evidence="1">Multi-pass membrane protein</topology>
    </subcellularLocation>
</comment>
<name>A0AAE3H7U8_9BACT</name>
<feature type="transmembrane region" description="Helical" evidence="6">
    <location>
        <begin position="621"/>
        <end position="640"/>
    </location>
</feature>
<keyword evidence="9" id="KW-1185">Reference proteome</keyword>
<dbReference type="InterPro" id="IPR050545">
    <property type="entry name" value="Mycobact_MmpL"/>
</dbReference>